<dbReference type="AlphaFoldDB" id="A0AAV9HUS7"/>
<evidence type="ECO:0000313" key="2">
    <source>
        <dbReference type="EMBL" id="KAK4463561.1"/>
    </source>
</evidence>
<dbReference type="Proteomes" id="UP001321749">
    <property type="component" value="Unassembled WGS sequence"/>
</dbReference>
<comment type="caution">
    <text evidence="2">The sequence shown here is derived from an EMBL/GenBank/DDBJ whole genome shotgun (WGS) entry which is preliminary data.</text>
</comment>
<gene>
    <name evidence="2" type="ORF">QBC42DRAFT_295891</name>
</gene>
<keyword evidence="1" id="KW-0732">Signal</keyword>
<reference evidence="2" key="1">
    <citation type="journal article" date="2023" name="Mol. Phylogenet. Evol.">
        <title>Genome-scale phylogeny and comparative genomics of the fungal order Sordariales.</title>
        <authorList>
            <person name="Hensen N."/>
            <person name="Bonometti L."/>
            <person name="Westerberg I."/>
            <person name="Brannstrom I.O."/>
            <person name="Guillou S."/>
            <person name="Cros-Aarteil S."/>
            <person name="Calhoun S."/>
            <person name="Haridas S."/>
            <person name="Kuo A."/>
            <person name="Mondo S."/>
            <person name="Pangilinan J."/>
            <person name="Riley R."/>
            <person name="LaButti K."/>
            <person name="Andreopoulos B."/>
            <person name="Lipzen A."/>
            <person name="Chen C."/>
            <person name="Yan M."/>
            <person name="Daum C."/>
            <person name="Ng V."/>
            <person name="Clum A."/>
            <person name="Steindorff A."/>
            <person name="Ohm R.A."/>
            <person name="Martin F."/>
            <person name="Silar P."/>
            <person name="Natvig D.O."/>
            <person name="Lalanne C."/>
            <person name="Gautier V."/>
            <person name="Ament-Velasquez S.L."/>
            <person name="Kruys A."/>
            <person name="Hutchinson M.I."/>
            <person name="Powell A.J."/>
            <person name="Barry K."/>
            <person name="Miller A.N."/>
            <person name="Grigoriev I.V."/>
            <person name="Debuchy R."/>
            <person name="Gladieux P."/>
            <person name="Hiltunen Thoren M."/>
            <person name="Johannesson H."/>
        </authorList>
    </citation>
    <scope>NUCLEOTIDE SEQUENCE</scope>
    <source>
        <strain evidence="2">PSN324</strain>
    </source>
</reference>
<feature type="signal peptide" evidence="1">
    <location>
        <begin position="1"/>
        <end position="22"/>
    </location>
</feature>
<reference evidence="2" key="2">
    <citation type="submission" date="2023-06" db="EMBL/GenBank/DDBJ databases">
        <authorList>
            <consortium name="Lawrence Berkeley National Laboratory"/>
            <person name="Mondo S.J."/>
            <person name="Hensen N."/>
            <person name="Bonometti L."/>
            <person name="Westerberg I."/>
            <person name="Brannstrom I.O."/>
            <person name="Guillou S."/>
            <person name="Cros-Aarteil S."/>
            <person name="Calhoun S."/>
            <person name="Haridas S."/>
            <person name="Kuo A."/>
            <person name="Pangilinan J."/>
            <person name="Riley R."/>
            <person name="Labutti K."/>
            <person name="Andreopoulos B."/>
            <person name="Lipzen A."/>
            <person name="Chen C."/>
            <person name="Yanf M."/>
            <person name="Daum C."/>
            <person name="Ng V."/>
            <person name="Clum A."/>
            <person name="Steindorff A."/>
            <person name="Ohm R."/>
            <person name="Martin F."/>
            <person name="Silar P."/>
            <person name="Natvig D."/>
            <person name="Lalanne C."/>
            <person name="Gautier V."/>
            <person name="Ament-Velasquez S.L."/>
            <person name="Kruys A."/>
            <person name="Hutchinson M.I."/>
            <person name="Powell A.J."/>
            <person name="Barry K."/>
            <person name="Miller A.N."/>
            <person name="Grigoriev I.V."/>
            <person name="Debuchy R."/>
            <person name="Gladieux P."/>
            <person name="Thoren M.H."/>
            <person name="Johannesson H."/>
        </authorList>
    </citation>
    <scope>NUCLEOTIDE SEQUENCE</scope>
    <source>
        <strain evidence="2">PSN324</strain>
    </source>
</reference>
<organism evidence="2 3">
    <name type="scientific">Cladorrhinum samala</name>
    <dbReference type="NCBI Taxonomy" id="585594"/>
    <lineage>
        <taxon>Eukaryota</taxon>
        <taxon>Fungi</taxon>
        <taxon>Dikarya</taxon>
        <taxon>Ascomycota</taxon>
        <taxon>Pezizomycotina</taxon>
        <taxon>Sordariomycetes</taxon>
        <taxon>Sordariomycetidae</taxon>
        <taxon>Sordariales</taxon>
        <taxon>Podosporaceae</taxon>
        <taxon>Cladorrhinum</taxon>
    </lineage>
</organism>
<sequence>MLGKANAAFLLQAAALISGAAARCVRTCPADDPLLNLLRSEDAASDFCRGLLGLEASTTDVTVTPTVVATVTETARVTDVVTEVDETITVTVPAGDAPATTAGVIISSVIYEKRDDAYPTWLPVSYGAGYVSKACSCLSLAPSVVTVTSTAEQVTVTSDAVTVTEVETTTLHTTAVATATAAPAPVTYQRKIQVLRKDTGALDGWLYDSNGVAVAEDMNFGDRNAKSRALDFEFSLPADETTGSQLRVTGPGGALGFLKDSNVRNIEQLEAGYGTLAWVTPTPPGSVPMTMVTNQHYAYESDIWIVNLETGELSWQWISNTGALSNIPLYKLGGRLYPVGDLARFMYATGGSPAPKYEVILKVYIEAVTQPQTVQEMPGRR</sequence>
<proteinExistence type="predicted"/>
<protein>
    <submittedName>
        <fullName evidence="2">Uncharacterized protein</fullName>
    </submittedName>
</protein>
<evidence type="ECO:0000313" key="3">
    <source>
        <dbReference type="Proteomes" id="UP001321749"/>
    </source>
</evidence>
<name>A0AAV9HUS7_9PEZI</name>
<feature type="chain" id="PRO_5043451708" evidence="1">
    <location>
        <begin position="23"/>
        <end position="381"/>
    </location>
</feature>
<dbReference type="EMBL" id="MU864958">
    <property type="protein sequence ID" value="KAK4463561.1"/>
    <property type="molecule type" value="Genomic_DNA"/>
</dbReference>
<evidence type="ECO:0000256" key="1">
    <source>
        <dbReference type="SAM" id="SignalP"/>
    </source>
</evidence>
<accession>A0AAV9HUS7</accession>
<keyword evidence="3" id="KW-1185">Reference proteome</keyword>